<feature type="region of interest" description="Disordered" evidence="1">
    <location>
        <begin position="238"/>
        <end position="260"/>
    </location>
</feature>
<proteinExistence type="predicted"/>
<feature type="region of interest" description="Disordered" evidence="1">
    <location>
        <begin position="125"/>
        <end position="168"/>
    </location>
</feature>
<evidence type="ECO:0008006" key="4">
    <source>
        <dbReference type="Google" id="ProtNLM"/>
    </source>
</evidence>
<feature type="region of interest" description="Disordered" evidence="1">
    <location>
        <begin position="82"/>
        <end position="104"/>
    </location>
</feature>
<gene>
    <name evidence="2" type="ORF">PG999_007268</name>
</gene>
<accession>A0AAW0QXS3</accession>
<organism evidence="2 3">
    <name type="scientific">Apiospora kogelbergensis</name>
    <dbReference type="NCBI Taxonomy" id="1337665"/>
    <lineage>
        <taxon>Eukaryota</taxon>
        <taxon>Fungi</taxon>
        <taxon>Dikarya</taxon>
        <taxon>Ascomycota</taxon>
        <taxon>Pezizomycotina</taxon>
        <taxon>Sordariomycetes</taxon>
        <taxon>Xylariomycetidae</taxon>
        <taxon>Amphisphaeriales</taxon>
        <taxon>Apiosporaceae</taxon>
        <taxon>Apiospora</taxon>
    </lineage>
</organism>
<dbReference type="EMBL" id="JAQQWP010000006">
    <property type="protein sequence ID" value="KAK8115199.1"/>
    <property type="molecule type" value="Genomic_DNA"/>
</dbReference>
<sequence>MEDHHPQWVPPRPPTPQTLIHRLPDKPDPSSEDSSPRRPAKHIILIMGSTAVAGKVQIATTVAQALSCPLYQGDSLHESSAKAASLGAGTSQNQSGGLSQPPNKQRYKRMWLSKMTRTGLLFPEASRPAHEGSGSGTTSPHASSAASSRRGSVASDATSNASSAGAWSSTATTAATLYAHKPVFAEPDPAARERRANPALLVLTHPQLEGWHKAVIRESVGEYGIGVVFVPLYRDAGDTNEDEEEEEEEEKDLPVLKPLDPRTMTSFGSFGQSAAPRKPAGPSLDEEFVLKVDVEKQIEDLIQEIIEGVGDAMTVT</sequence>
<feature type="compositionally biased region" description="Polar residues" evidence="1">
    <location>
        <begin position="88"/>
        <end position="103"/>
    </location>
</feature>
<evidence type="ECO:0000256" key="1">
    <source>
        <dbReference type="SAM" id="MobiDB-lite"/>
    </source>
</evidence>
<protein>
    <recommendedName>
        <fullName evidence="4">AAA domain-containing protein</fullName>
    </recommendedName>
</protein>
<evidence type="ECO:0000313" key="2">
    <source>
        <dbReference type="EMBL" id="KAK8115199.1"/>
    </source>
</evidence>
<feature type="compositionally biased region" description="Low complexity" evidence="1">
    <location>
        <begin position="136"/>
        <end position="168"/>
    </location>
</feature>
<keyword evidence="3" id="KW-1185">Reference proteome</keyword>
<dbReference type="AlphaFoldDB" id="A0AAW0QXS3"/>
<comment type="caution">
    <text evidence="2">The sequence shown here is derived from an EMBL/GenBank/DDBJ whole genome shotgun (WGS) entry which is preliminary data.</text>
</comment>
<evidence type="ECO:0000313" key="3">
    <source>
        <dbReference type="Proteomes" id="UP001392437"/>
    </source>
</evidence>
<dbReference type="Proteomes" id="UP001392437">
    <property type="component" value="Unassembled WGS sequence"/>
</dbReference>
<feature type="compositionally biased region" description="Acidic residues" evidence="1">
    <location>
        <begin position="238"/>
        <end position="251"/>
    </location>
</feature>
<reference evidence="2 3" key="1">
    <citation type="submission" date="2023-01" db="EMBL/GenBank/DDBJ databases">
        <title>Analysis of 21 Apiospora genomes using comparative genomics revels a genus with tremendous synthesis potential of carbohydrate active enzymes and secondary metabolites.</title>
        <authorList>
            <person name="Sorensen T."/>
        </authorList>
    </citation>
    <scope>NUCLEOTIDE SEQUENCE [LARGE SCALE GENOMIC DNA]</scope>
    <source>
        <strain evidence="2 3">CBS 117206</strain>
    </source>
</reference>
<feature type="region of interest" description="Disordered" evidence="1">
    <location>
        <begin position="1"/>
        <end position="38"/>
    </location>
</feature>
<name>A0AAW0QXS3_9PEZI</name>